<keyword evidence="10" id="KW-0813">Transport</keyword>
<comment type="caution">
    <text evidence="12">The sequence shown here is derived from an EMBL/GenBank/DDBJ whole genome shotgun (WGS) entry which is preliminary data.</text>
</comment>
<evidence type="ECO:0000313" key="13">
    <source>
        <dbReference type="Proteomes" id="UP000233524"/>
    </source>
</evidence>
<feature type="transmembrane region" description="Helical" evidence="10">
    <location>
        <begin position="43"/>
        <end position="61"/>
    </location>
</feature>
<keyword evidence="6 10" id="KW-1133">Transmembrane helix</keyword>
<keyword evidence="13" id="KW-1185">Reference proteome</keyword>
<sequence length="579" mass="61822">MANPPQASSALRGASFLIILQVTSRLLTFFANQLLLRFLTAPLLGLSARLEAYYLTVLFFARESLRVAIQRQPIATASESETQTRVVVEGRDGKGSVSSDSDKSGEQGQAVVNLGYLAVVLGVVVTAILGWFMQFSSGQGSGERFGEALRLYALAAVLELVSEPCFVLMQVRLRFGTRAAAESAGAFLRCGATLGSAMWANHNGLNLGVLPFALGQLAYGAALLVVYLGAGYGLASRDGFSIFPRRINTKGDAKGGKTPNKLYLFSYFYNPTLSLASSLMAQSVVKHFLTQGDTFLVSILSTPHAQGIYALVNNYGGLLARLLFQPIEESSRSYFSRLLSASEPGKVDAPAPAAKSTVVKARNDLQRLLKIYVLSSTAVVTLGPIVAPHLLSLVAGPSWSDSASPALAAYCFYIPLLALNGVSEAFVASVATEAQVHIQSIFMAGFSVIFGLSAFMALRVLDMDPAVGLVCANAANMVCRIVWCAFFVKRYFREHGVGLDILRLAPSGLSVGICAAAPYTIRRVLVLSEDMVHGSAFRSLVIVGAMAVPVVALLAFAERKFLMECYSSLRGSNPKSKTT</sequence>
<dbReference type="STRING" id="41688.A0A2N3N4U6"/>
<comment type="pathway">
    <text evidence="2">Protein modification; protein glycosylation.</text>
</comment>
<dbReference type="GO" id="GO:0006488">
    <property type="term" value="P:dolichol-linked oligosaccharide biosynthetic process"/>
    <property type="evidence" value="ECO:0007669"/>
    <property type="project" value="InterPro"/>
</dbReference>
<keyword evidence="5 10" id="KW-0256">Endoplasmic reticulum</keyword>
<reference evidence="12 13" key="1">
    <citation type="journal article" date="2017" name="G3 (Bethesda)">
        <title>First Draft Genome Sequence of the Pathogenic Fungus Lomentospora prolificans (Formerly Scedosporium prolificans).</title>
        <authorList>
            <person name="Luo R."/>
            <person name="Zimin A."/>
            <person name="Workman R."/>
            <person name="Fan Y."/>
            <person name="Pertea G."/>
            <person name="Grossman N."/>
            <person name="Wear M.P."/>
            <person name="Jia B."/>
            <person name="Miller H."/>
            <person name="Casadevall A."/>
            <person name="Timp W."/>
            <person name="Zhang S.X."/>
            <person name="Salzberg S.L."/>
        </authorList>
    </citation>
    <scope>NUCLEOTIDE SEQUENCE [LARGE SCALE GENOMIC DNA]</scope>
    <source>
        <strain evidence="12 13">JHH-5317</strain>
    </source>
</reference>
<feature type="transmembrane region" description="Helical" evidence="10">
    <location>
        <begin position="212"/>
        <end position="235"/>
    </location>
</feature>
<organism evidence="12 13">
    <name type="scientific">Lomentospora prolificans</name>
    <dbReference type="NCBI Taxonomy" id="41688"/>
    <lineage>
        <taxon>Eukaryota</taxon>
        <taxon>Fungi</taxon>
        <taxon>Dikarya</taxon>
        <taxon>Ascomycota</taxon>
        <taxon>Pezizomycotina</taxon>
        <taxon>Sordariomycetes</taxon>
        <taxon>Hypocreomycetidae</taxon>
        <taxon>Microascales</taxon>
        <taxon>Microascaceae</taxon>
        <taxon>Lomentospora</taxon>
    </lineage>
</organism>
<evidence type="ECO:0000256" key="2">
    <source>
        <dbReference type="ARBA" id="ARBA00004922"/>
    </source>
</evidence>
<keyword evidence="4 10" id="KW-0812">Transmembrane</keyword>
<feature type="transmembrane region" description="Helical" evidence="10">
    <location>
        <begin position="536"/>
        <end position="557"/>
    </location>
</feature>
<comment type="subcellular location">
    <subcellularLocation>
        <location evidence="1 10">Endoplasmic reticulum membrane</location>
        <topology evidence="1 10">Multi-pass membrane protein</topology>
    </subcellularLocation>
</comment>
<dbReference type="AlphaFoldDB" id="A0A2N3N4U6"/>
<dbReference type="Proteomes" id="UP000233524">
    <property type="component" value="Unassembled WGS sequence"/>
</dbReference>
<accession>A0A2N3N4U6</accession>
<feature type="transmembrane region" description="Helical" evidence="10">
    <location>
        <begin position="407"/>
        <end position="428"/>
    </location>
</feature>
<evidence type="ECO:0000256" key="7">
    <source>
        <dbReference type="ARBA" id="ARBA00023136"/>
    </source>
</evidence>
<feature type="transmembrane region" description="Helical" evidence="10">
    <location>
        <begin position="467"/>
        <end position="488"/>
    </location>
</feature>
<protein>
    <recommendedName>
        <fullName evidence="8 10">Man(5)GlcNAc(2)-PP-dolichol translocation protein RFT1</fullName>
    </recommendedName>
</protein>
<evidence type="ECO:0000256" key="3">
    <source>
        <dbReference type="ARBA" id="ARBA00010288"/>
    </source>
</evidence>
<comment type="similarity">
    <text evidence="3 10">Belongs to the RFT1 family.</text>
</comment>
<evidence type="ECO:0000256" key="10">
    <source>
        <dbReference type="RuleBase" id="RU365067"/>
    </source>
</evidence>
<dbReference type="Pfam" id="PF04506">
    <property type="entry name" value="Rft-1"/>
    <property type="match status" value="1"/>
</dbReference>
<feature type="transmembrane region" description="Helical" evidence="10">
    <location>
        <begin position="371"/>
        <end position="395"/>
    </location>
</feature>
<keyword evidence="7 10" id="KW-0472">Membrane</keyword>
<proteinExistence type="inferred from homology"/>
<dbReference type="GO" id="GO:0005789">
    <property type="term" value="C:endoplasmic reticulum membrane"/>
    <property type="evidence" value="ECO:0007669"/>
    <property type="project" value="UniProtKB-SubCell"/>
</dbReference>
<gene>
    <name evidence="12" type="ORF">jhhlp_006049</name>
</gene>
<feature type="transmembrane region" description="Helical" evidence="10">
    <location>
        <begin position="12"/>
        <end position="31"/>
    </location>
</feature>
<name>A0A2N3N4U6_9PEZI</name>
<evidence type="ECO:0000256" key="4">
    <source>
        <dbReference type="ARBA" id="ARBA00022692"/>
    </source>
</evidence>
<dbReference type="PANTHER" id="PTHR13117">
    <property type="entry name" value="ENDOPLASMIC RETICULUM MULTISPAN TRANSMEMBRANE PROTEIN-RELATED"/>
    <property type="match status" value="1"/>
</dbReference>
<evidence type="ECO:0000256" key="11">
    <source>
        <dbReference type="SAM" id="MobiDB-lite"/>
    </source>
</evidence>
<comment type="function">
    <text evidence="9 10">Intramembrane glycolipid transporter that operates in the biosynthetic pathway of dolichol-linked oligosaccharides, the glycan precursors employed in protein asparagine (N)-glycosylation. The sequential addition of sugars to dolichol pyrophosphate produces dolichol-linked oligosaccharides containing fourteen sugars, including two GlcNAcs, nine mannoses and three glucoses. Once assembled, the oligosaccharide is transferred from the lipid to nascent proteins by oligosaccharyltransferases. The assembly of dolichol-linked oligosaccharides begins on the cytosolic side of the endoplasmic reticulum membrane and finishes in its lumen. RFT1 could mediate the translocation of the cytosolically oriented intermediate DolPP-GlcNAc2Man5, produced by ALG11, into the ER lumen where dolichol-linked oligosaccharides assembly continues. However, the intramembrane lipid transporter activity could not be confirmed in vitro.</text>
</comment>
<dbReference type="GO" id="GO:0034203">
    <property type="term" value="P:glycolipid translocation"/>
    <property type="evidence" value="ECO:0007669"/>
    <property type="project" value="TreeGrafter"/>
</dbReference>
<dbReference type="OrthoDB" id="9979195at2759"/>
<evidence type="ECO:0000256" key="9">
    <source>
        <dbReference type="ARBA" id="ARBA00045912"/>
    </source>
</evidence>
<dbReference type="FunCoup" id="A0A2N3N4U6">
    <property type="interactions" value="674"/>
</dbReference>
<evidence type="ECO:0000256" key="6">
    <source>
        <dbReference type="ARBA" id="ARBA00022989"/>
    </source>
</evidence>
<dbReference type="InterPro" id="IPR007594">
    <property type="entry name" value="RFT1"/>
</dbReference>
<dbReference type="PANTHER" id="PTHR13117:SF5">
    <property type="entry name" value="PROTEIN RFT1 HOMOLOG"/>
    <property type="match status" value="1"/>
</dbReference>
<feature type="transmembrane region" description="Helical" evidence="10">
    <location>
        <begin position="500"/>
        <end position="521"/>
    </location>
</feature>
<evidence type="ECO:0000256" key="8">
    <source>
        <dbReference type="ARBA" id="ARBA00044793"/>
    </source>
</evidence>
<dbReference type="EMBL" id="NLAX01000701">
    <property type="protein sequence ID" value="PKS07445.1"/>
    <property type="molecule type" value="Genomic_DNA"/>
</dbReference>
<feature type="transmembrane region" description="Helical" evidence="10">
    <location>
        <begin position="440"/>
        <end position="461"/>
    </location>
</feature>
<feature type="transmembrane region" description="Helical" evidence="10">
    <location>
        <begin position="111"/>
        <end position="132"/>
    </location>
</feature>
<dbReference type="InParanoid" id="A0A2N3N4U6"/>
<feature type="region of interest" description="Disordered" evidence="11">
    <location>
        <begin position="83"/>
        <end position="106"/>
    </location>
</feature>
<evidence type="ECO:0000313" key="12">
    <source>
        <dbReference type="EMBL" id="PKS07445.1"/>
    </source>
</evidence>
<evidence type="ECO:0000256" key="5">
    <source>
        <dbReference type="ARBA" id="ARBA00022824"/>
    </source>
</evidence>
<dbReference type="VEuPathDB" id="FungiDB:jhhlp_006049"/>
<evidence type="ECO:0000256" key="1">
    <source>
        <dbReference type="ARBA" id="ARBA00004477"/>
    </source>
</evidence>
<feature type="compositionally biased region" description="Basic and acidic residues" evidence="11">
    <location>
        <begin position="88"/>
        <end position="105"/>
    </location>
</feature>